<evidence type="ECO:0000313" key="2">
    <source>
        <dbReference type="EMBL" id="KAF5331867.1"/>
    </source>
</evidence>
<dbReference type="PANTHER" id="PTHR38847">
    <property type="match status" value="1"/>
</dbReference>
<dbReference type="PANTHER" id="PTHR38847:SF1">
    <property type="entry name" value="PSEUDOURIDINE SYNTHASE RSUA_RLUA-LIKE DOMAIN-CONTAINING PROTEIN"/>
    <property type="match status" value="1"/>
</dbReference>
<dbReference type="Proteomes" id="UP000541558">
    <property type="component" value="Unassembled WGS sequence"/>
</dbReference>
<organism evidence="2 3">
    <name type="scientific">Ephemerocybe angulata</name>
    <dbReference type="NCBI Taxonomy" id="980116"/>
    <lineage>
        <taxon>Eukaryota</taxon>
        <taxon>Fungi</taxon>
        <taxon>Dikarya</taxon>
        <taxon>Basidiomycota</taxon>
        <taxon>Agaricomycotina</taxon>
        <taxon>Agaricomycetes</taxon>
        <taxon>Agaricomycetidae</taxon>
        <taxon>Agaricales</taxon>
        <taxon>Agaricineae</taxon>
        <taxon>Psathyrellaceae</taxon>
        <taxon>Ephemerocybe</taxon>
    </lineage>
</organism>
<name>A0A8H5C0Q8_9AGAR</name>
<sequence length="221" mass="23490">MLLSLSLPIVMAASVFAVTVPMVAAPTAGPAGFNVTSLDFLGTGCPPGTTYYVLNAERTALTVSFSEFYVEIGPGIPISRNRKACQLSLGVSVPPGFTFAISSVDYRGYYQLDSKVKVIHSMVCYFKGELVQDTAQSEVVGPLEGTEYTWRDTFDLGLGPTIQAPCGSSTVLNVNSNIRINNSANPEGQGYLATNCFDPSLVIPMHIRPSIFSGSGAEVDD</sequence>
<reference evidence="2 3" key="1">
    <citation type="journal article" date="2020" name="ISME J.">
        <title>Uncovering the hidden diversity of litter-decomposition mechanisms in mushroom-forming fungi.</title>
        <authorList>
            <person name="Floudas D."/>
            <person name="Bentzer J."/>
            <person name="Ahren D."/>
            <person name="Johansson T."/>
            <person name="Persson P."/>
            <person name="Tunlid A."/>
        </authorList>
    </citation>
    <scope>NUCLEOTIDE SEQUENCE [LARGE SCALE GENOMIC DNA]</scope>
    <source>
        <strain evidence="2 3">CBS 175.51</strain>
    </source>
</reference>
<dbReference type="EMBL" id="JAACJK010000112">
    <property type="protein sequence ID" value="KAF5331867.1"/>
    <property type="molecule type" value="Genomic_DNA"/>
</dbReference>
<dbReference type="OrthoDB" id="152248at2759"/>
<feature type="signal peptide" evidence="1">
    <location>
        <begin position="1"/>
        <end position="17"/>
    </location>
</feature>
<protein>
    <submittedName>
        <fullName evidence="2">Uncharacterized protein</fullName>
    </submittedName>
</protein>
<proteinExistence type="predicted"/>
<dbReference type="AlphaFoldDB" id="A0A8H5C0Q8"/>
<feature type="chain" id="PRO_5034782599" evidence="1">
    <location>
        <begin position="18"/>
        <end position="221"/>
    </location>
</feature>
<dbReference type="Pfam" id="PF14273">
    <property type="entry name" value="DUF4360"/>
    <property type="match status" value="1"/>
</dbReference>
<accession>A0A8H5C0Q8</accession>
<dbReference type="InterPro" id="IPR025649">
    <property type="entry name" value="DUF4360"/>
</dbReference>
<evidence type="ECO:0000256" key="1">
    <source>
        <dbReference type="SAM" id="SignalP"/>
    </source>
</evidence>
<evidence type="ECO:0000313" key="3">
    <source>
        <dbReference type="Proteomes" id="UP000541558"/>
    </source>
</evidence>
<gene>
    <name evidence="2" type="ORF">D9611_008850</name>
</gene>
<comment type="caution">
    <text evidence="2">The sequence shown here is derived from an EMBL/GenBank/DDBJ whole genome shotgun (WGS) entry which is preliminary data.</text>
</comment>
<keyword evidence="1" id="KW-0732">Signal</keyword>
<keyword evidence="3" id="KW-1185">Reference proteome</keyword>